<gene>
    <name evidence="1" type="ORF">DEA37_0005564</name>
</gene>
<comment type="caution">
    <text evidence="1">The sequence shown here is derived from an EMBL/GenBank/DDBJ whole genome shotgun (WGS) entry which is preliminary data.</text>
</comment>
<evidence type="ECO:0008006" key="3">
    <source>
        <dbReference type="Google" id="ProtNLM"/>
    </source>
</evidence>
<protein>
    <recommendedName>
        <fullName evidence="3">Reverse transcriptase/retrotransposon-derived protein RNase H-like domain-containing protein</fullName>
    </recommendedName>
</protein>
<accession>A0A5J4N8G2</accession>
<dbReference type="EMBL" id="QNGE01005896">
    <property type="protein sequence ID" value="KAA3671743.1"/>
    <property type="molecule type" value="Genomic_DNA"/>
</dbReference>
<organism evidence="1 2">
    <name type="scientific">Paragonimus westermani</name>
    <dbReference type="NCBI Taxonomy" id="34504"/>
    <lineage>
        <taxon>Eukaryota</taxon>
        <taxon>Metazoa</taxon>
        <taxon>Spiralia</taxon>
        <taxon>Lophotrochozoa</taxon>
        <taxon>Platyhelminthes</taxon>
        <taxon>Trematoda</taxon>
        <taxon>Digenea</taxon>
        <taxon>Plagiorchiida</taxon>
        <taxon>Troglotremata</taxon>
        <taxon>Troglotrematidae</taxon>
        <taxon>Paragonimus</taxon>
    </lineage>
</organism>
<dbReference type="InterPro" id="IPR043502">
    <property type="entry name" value="DNA/RNA_pol_sf"/>
</dbReference>
<dbReference type="Proteomes" id="UP000324629">
    <property type="component" value="Unassembled WGS sequence"/>
</dbReference>
<evidence type="ECO:0000313" key="2">
    <source>
        <dbReference type="Proteomes" id="UP000324629"/>
    </source>
</evidence>
<reference evidence="1 2" key="1">
    <citation type="journal article" date="2019" name="Gigascience">
        <title>Whole-genome sequence of the oriental lung fluke Paragonimus westermani.</title>
        <authorList>
            <person name="Oey H."/>
            <person name="Zakrzewski M."/>
            <person name="Narain K."/>
            <person name="Devi K.R."/>
            <person name="Agatsuma T."/>
            <person name="Nawaratna S."/>
            <person name="Gobert G.N."/>
            <person name="Jones M.K."/>
            <person name="Ragan M.A."/>
            <person name="McManus D.P."/>
            <person name="Krause L."/>
        </authorList>
    </citation>
    <scope>NUCLEOTIDE SEQUENCE [LARGE SCALE GENOMIC DNA]</scope>
    <source>
        <strain evidence="1 2">IND2009</strain>
    </source>
</reference>
<evidence type="ECO:0000313" key="1">
    <source>
        <dbReference type="EMBL" id="KAA3671743.1"/>
    </source>
</evidence>
<proteinExistence type="predicted"/>
<sequence length="93" mass="9994">MAECSQRLKRVAFTTLSSAFTPLTAYGVPHPLPRLTEKDKKFVWSSECHAALSTVKDKLGSSSILEFLYSSPSAGLFTPNTDASDLTIGAVLS</sequence>
<dbReference type="SUPFAM" id="SSF56672">
    <property type="entry name" value="DNA/RNA polymerases"/>
    <property type="match status" value="1"/>
</dbReference>
<dbReference type="AlphaFoldDB" id="A0A5J4N8G2"/>
<keyword evidence="2" id="KW-1185">Reference proteome</keyword>
<name>A0A5J4N8G2_9TREM</name>